<feature type="compositionally biased region" description="Basic and acidic residues" evidence="1">
    <location>
        <begin position="119"/>
        <end position="140"/>
    </location>
</feature>
<comment type="caution">
    <text evidence="2">The sequence shown here is derived from an EMBL/GenBank/DDBJ whole genome shotgun (WGS) entry which is preliminary data.</text>
</comment>
<evidence type="ECO:0000313" key="2">
    <source>
        <dbReference type="EMBL" id="KAK7880776.1"/>
    </source>
</evidence>
<keyword evidence="3" id="KW-1185">Reference proteome</keyword>
<evidence type="ECO:0000313" key="3">
    <source>
        <dbReference type="Proteomes" id="UP001460270"/>
    </source>
</evidence>
<reference evidence="3" key="1">
    <citation type="submission" date="2024-04" db="EMBL/GenBank/DDBJ databases">
        <title>Salinicola lusitanus LLJ914,a marine bacterium isolated from the Okinawa Trough.</title>
        <authorList>
            <person name="Li J."/>
        </authorList>
    </citation>
    <scope>NUCLEOTIDE SEQUENCE [LARGE SCALE GENOMIC DNA]</scope>
</reference>
<feature type="region of interest" description="Disordered" evidence="1">
    <location>
        <begin position="107"/>
        <end position="140"/>
    </location>
</feature>
<proteinExistence type="predicted"/>
<name>A0AAW0MN64_9GOBI</name>
<organism evidence="2 3">
    <name type="scientific">Mugilogobius chulae</name>
    <name type="common">yellowstripe goby</name>
    <dbReference type="NCBI Taxonomy" id="88201"/>
    <lineage>
        <taxon>Eukaryota</taxon>
        <taxon>Metazoa</taxon>
        <taxon>Chordata</taxon>
        <taxon>Craniata</taxon>
        <taxon>Vertebrata</taxon>
        <taxon>Euteleostomi</taxon>
        <taxon>Actinopterygii</taxon>
        <taxon>Neopterygii</taxon>
        <taxon>Teleostei</taxon>
        <taxon>Neoteleostei</taxon>
        <taxon>Acanthomorphata</taxon>
        <taxon>Gobiaria</taxon>
        <taxon>Gobiiformes</taxon>
        <taxon>Gobioidei</taxon>
        <taxon>Gobiidae</taxon>
        <taxon>Gobionellinae</taxon>
        <taxon>Mugilogobius</taxon>
    </lineage>
</organism>
<accession>A0AAW0MN64</accession>
<sequence>MCAKTAAVLPRWTNAAGAFSVHADVTIGVFKMVKTVQSARAGKGGRRGLVNLVLQRGNPFPKQSRFPLLMGHTLHFCSSFWPMNNRFQTHFSLFNFFNDFMRRSGARSAAQNQTQTPPVRRDVRSREERRTGRDGTVRDGTARFSAGRKVTALKCELYKNDGTLQTFHLDVLPRRETRRSGKTRMFAVFGIHKVLSAPIEQLTTP</sequence>
<evidence type="ECO:0000256" key="1">
    <source>
        <dbReference type="SAM" id="MobiDB-lite"/>
    </source>
</evidence>
<dbReference type="AlphaFoldDB" id="A0AAW0MN64"/>
<dbReference type="EMBL" id="JBBPFD010000051">
    <property type="protein sequence ID" value="KAK7880776.1"/>
    <property type="molecule type" value="Genomic_DNA"/>
</dbReference>
<dbReference type="Proteomes" id="UP001460270">
    <property type="component" value="Unassembled WGS sequence"/>
</dbReference>
<protein>
    <submittedName>
        <fullName evidence="2">Uncharacterized protein</fullName>
    </submittedName>
</protein>
<gene>
    <name evidence="2" type="ORF">WMY93_032589</name>
</gene>